<keyword evidence="1" id="KW-0812">Transmembrane</keyword>
<dbReference type="Gene3D" id="3.40.710.10">
    <property type="entry name" value="DD-peptidase/beta-lactamase superfamily"/>
    <property type="match status" value="1"/>
</dbReference>
<dbReference type="PANTHER" id="PTHR43283:SF14">
    <property type="entry name" value="BLL8153 PROTEIN"/>
    <property type="match status" value="1"/>
</dbReference>
<comment type="caution">
    <text evidence="3">The sequence shown here is derived from an EMBL/GenBank/DDBJ whole genome shotgun (WGS) entry which is preliminary data.</text>
</comment>
<sequence length="405" mass="46550">MIIAKRRASIASMIFIVILMLVIALYWQSVSRLWIAVTLYDEDKIVDNFVTLYHTFESNRIPPADTPFTFPVARKPMPEFVPFQESELNISSFLKESGTTGLLLIQDGEIRVEEYFQGHEESKLHISWSMGKSFVSALIGIAIDEGYIKSIEQQITDYVPELVGSAYDGVTIKHALQMSSGVRFNEDYGDFHSDINRFSRIIAFGNSLDEFTASLERERQPGTYNHYVSIDTQALGMVLDRAISPKRLTDYLQEKLWHPLGMEYPAYWLKDKYDMELALGGLHVALRDYGKFGWLYLNKGSWQGQQLVPAEWIAESITPDGQHTLPGVNAYSSNREGYGYQWWLPEGAEDEFLARGIYHQFIYIDPDKRIVIVKNSANHRFTQRGHNWNAKHMALFRGLVQHFSH</sequence>
<evidence type="ECO:0000259" key="2">
    <source>
        <dbReference type="Pfam" id="PF00144"/>
    </source>
</evidence>
<proteinExistence type="predicted"/>
<dbReference type="RefSeq" id="WP_263710831.1">
    <property type="nucleotide sequence ID" value="NZ_JAOWKX010000001.1"/>
</dbReference>
<organism evidence="3 4">
    <name type="scientific">Fluctibacter corallii</name>
    <dbReference type="NCBI Taxonomy" id="2984329"/>
    <lineage>
        <taxon>Bacteria</taxon>
        <taxon>Pseudomonadati</taxon>
        <taxon>Pseudomonadota</taxon>
        <taxon>Gammaproteobacteria</taxon>
        <taxon>Alteromonadales</taxon>
        <taxon>Alteromonadaceae</taxon>
        <taxon>Fluctibacter</taxon>
    </lineage>
</organism>
<keyword evidence="4" id="KW-1185">Reference proteome</keyword>
<dbReference type="InterPro" id="IPR001466">
    <property type="entry name" value="Beta-lactam-related"/>
</dbReference>
<dbReference type="EMBL" id="JAOWKX010000001">
    <property type="protein sequence ID" value="MCV2883635.1"/>
    <property type="molecule type" value="Genomic_DNA"/>
</dbReference>
<accession>A0ABT3A4N0</accession>
<dbReference type="InterPro" id="IPR012338">
    <property type="entry name" value="Beta-lactam/transpept-like"/>
</dbReference>
<protein>
    <submittedName>
        <fullName evidence="3">Beta-lactamase family protein</fullName>
    </submittedName>
</protein>
<name>A0ABT3A4N0_9ALTE</name>
<gene>
    <name evidence="3" type="ORF">OE749_02835</name>
</gene>
<evidence type="ECO:0000313" key="3">
    <source>
        <dbReference type="EMBL" id="MCV2883635.1"/>
    </source>
</evidence>
<dbReference type="Pfam" id="PF00144">
    <property type="entry name" value="Beta-lactamase"/>
    <property type="match status" value="1"/>
</dbReference>
<keyword evidence="1" id="KW-1133">Transmembrane helix</keyword>
<keyword evidence="1" id="KW-0472">Membrane</keyword>
<dbReference type="Proteomes" id="UP001652504">
    <property type="component" value="Unassembled WGS sequence"/>
</dbReference>
<reference evidence="3 4" key="1">
    <citation type="submission" date="2022-10" db="EMBL/GenBank/DDBJ databases">
        <title>Aestuariibacter sp. AA17 isolated from Montipora capitata coral fragment.</title>
        <authorList>
            <person name="Emsley S.A."/>
            <person name="Pfannmuller K.M."/>
            <person name="Loughran R.M."/>
            <person name="Shlafstein M."/>
            <person name="Papke E."/>
            <person name="Saw J.H."/>
            <person name="Ushijima B."/>
            <person name="Videau P."/>
        </authorList>
    </citation>
    <scope>NUCLEOTIDE SEQUENCE [LARGE SCALE GENOMIC DNA]</scope>
    <source>
        <strain evidence="3 4">AA17</strain>
    </source>
</reference>
<evidence type="ECO:0000256" key="1">
    <source>
        <dbReference type="SAM" id="Phobius"/>
    </source>
</evidence>
<evidence type="ECO:0000313" key="4">
    <source>
        <dbReference type="Proteomes" id="UP001652504"/>
    </source>
</evidence>
<feature type="domain" description="Beta-lactamase-related" evidence="2">
    <location>
        <begin position="102"/>
        <end position="374"/>
    </location>
</feature>
<feature type="transmembrane region" description="Helical" evidence="1">
    <location>
        <begin position="7"/>
        <end position="27"/>
    </location>
</feature>
<dbReference type="InterPro" id="IPR050789">
    <property type="entry name" value="Diverse_Enzym_Activities"/>
</dbReference>
<dbReference type="SUPFAM" id="SSF56601">
    <property type="entry name" value="beta-lactamase/transpeptidase-like"/>
    <property type="match status" value="1"/>
</dbReference>
<dbReference type="PANTHER" id="PTHR43283">
    <property type="entry name" value="BETA-LACTAMASE-RELATED"/>
    <property type="match status" value="1"/>
</dbReference>